<dbReference type="SUPFAM" id="SSF81273">
    <property type="entry name" value="H-NS histone-like proteins"/>
    <property type="match status" value="1"/>
</dbReference>
<dbReference type="Proteomes" id="UP001501323">
    <property type="component" value="Unassembled WGS sequence"/>
</dbReference>
<evidence type="ECO:0000256" key="5">
    <source>
        <dbReference type="SAM" id="MobiDB-lite"/>
    </source>
</evidence>
<evidence type="ECO:0000256" key="4">
    <source>
        <dbReference type="ARBA" id="ARBA00023125"/>
    </source>
</evidence>
<accession>A0ABP9DMY4</accession>
<name>A0ABP9DMY4_9GAMM</name>
<dbReference type="PANTHER" id="PTHR38097:SF2">
    <property type="entry name" value="DNA-BINDING PROTEIN STPA"/>
    <property type="match status" value="1"/>
</dbReference>
<evidence type="ECO:0000256" key="3">
    <source>
        <dbReference type="ARBA" id="ARBA00022490"/>
    </source>
</evidence>
<evidence type="ECO:0000256" key="2">
    <source>
        <dbReference type="ARBA" id="ARBA00010610"/>
    </source>
</evidence>
<dbReference type="RefSeq" id="WP_345293571.1">
    <property type="nucleotide sequence ID" value="NZ_BAABJY010000001.1"/>
</dbReference>
<feature type="region of interest" description="Disordered" evidence="5">
    <location>
        <begin position="62"/>
        <end position="144"/>
    </location>
</feature>
<dbReference type="SMART" id="SM00528">
    <property type="entry name" value="HNS"/>
    <property type="match status" value="1"/>
</dbReference>
<gene>
    <name evidence="7" type="ORF">GCM10023332_01290</name>
</gene>
<comment type="caution">
    <text evidence="7">The sequence shown here is derived from an EMBL/GenBank/DDBJ whole genome shotgun (WGS) entry which is preliminary data.</text>
</comment>
<organism evidence="7 8">
    <name type="scientific">Luteimonas vadosa</name>
    <dbReference type="NCBI Taxonomy" id="1165507"/>
    <lineage>
        <taxon>Bacteria</taxon>
        <taxon>Pseudomonadati</taxon>
        <taxon>Pseudomonadota</taxon>
        <taxon>Gammaproteobacteria</taxon>
        <taxon>Lysobacterales</taxon>
        <taxon>Lysobacteraceae</taxon>
        <taxon>Luteimonas</taxon>
    </lineage>
</organism>
<proteinExistence type="inferred from homology"/>
<evidence type="ECO:0000256" key="1">
    <source>
        <dbReference type="ARBA" id="ARBA00004453"/>
    </source>
</evidence>
<comment type="similarity">
    <text evidence="2">Belongs to the histone-like protein H-NS family.</text>
</comment>
<evidence type="ECO:0000259" key="6">
    <source>
        <dbReference type="SMART" id="SM00528"/>
    </source>
</evidence>
<keyword evidence="4" id="KW-0238">DNA-binding</keyword>
<dbReference type="InterPro" id="IPR037150">
    <property type="entry name" value="H-NS_C_dom_sf"/>
</dbReference>
<reference evidence="8" key="1">
    <citation type="journal article" date="2019" name="Int. J. Syst. Evol. Microbiol.">
        <title>The Global Catalogue of Microorganisms (GCM) 10K type strain sequencing project: providing services to taxonomists for standard genome sequencing and annotation.</title>
        <authorList>
            <consortium name="The Broad Institute Genomics Platform"/>
            <consortium name="The Broad Institute Genome Sequencing Center for Infectious Disease"/>
            <person name="Wu L."/>
            <person name="Ma J."/>
        </authorList>
    </citation>
    <scope>NUCLEOTIDE SEQUENCE [LARGE SCALE GENOMIC DNA]</scope>
    <source>
        <strain evidence="8">JCM 18392</strain>
    </source>
</reference>
<evidence type="ECO:0000313" key="7">
    <source>
        <dbReference type="EMBL" id="GAA4853928.1"/>
    </source>
</evidence>
<feature type="compositionally biased region" description="Basic residues" evidence="5">
    <location>
        <begin position="126"/>
        <end position="144"/>
    </location>
</feature>
<comment type="subcellular location">
    <subcellularLocation>
        <location evidence="1">Cytoplasm</location>
        <location evidence="1">Nucleoid</location>
    </subcellularLocation>
</comment>
<protein>
    <submittedName>
        <fullName evidence="7">H-NS family nucleoid-associated regulatory protein</fullName>
    </submittedName>
</protein>
<feature type="compositionally biased region" description="Basic and acidic residues" evidence="5">
    <location>
        <begin position="108"/>
        <end position="118"/>
    </location>
</feature>
<dbReference type="PANTHER" id="PTHR38097">
    <property type="match status" value="1"/>
</dbReference>
<feature type="domain" description="DNA-binding protein H-NS-like C-terminal" evidence="6">
    <location>
        <begin position="71"/>
        <end position="118"/>
    </location>
</feature>
<evidence type="ECO:0000313" key="8">
    <source>
        <dbReference type="Proteomes" id="UP001501323"/>
    </source>
</evidence>
<keyword evidence="3" id="KW-0963">Cytoplasm</keyword>
<keyword evidence="8" id="KW-1185">Reference proteome</keyword>
<sequence>MTIDLNELSTRELDALITKAKKRKTTLKKRKPAASVRARLRAAAKAEGYTIDELFGATSVASKAGKAGKSTKGRKLGKVAPKYRNPANKSETWTGRGKPPRWMAPLLEKGKKPEDFLIEKPTATKPARKKAARRKKVAKKKAAK</sequence>
<dbReference type="EMBL" id="BAABJY010000001">
    <property type="protein sequence ID" value="GAA4853928.1"/>
    <property type="molecule type" value="Genomic_DNA"/>
</dbReference>
<dbReference type="Gene3D" id="4.10.430.10">
    <property type="entry name" value="Histone-like protein H-NS, C-terminal domain"/>
    <property type="match status" value="1"/>
</dbReference>
<dbReference type="InterPro" id="IPR027444">
    <property type="entry name" value="H-NS_C_dom"/>
</dbReference>
<dbReference type="Pfam" id="PF00816">
    <property type="entry name" value="Histone_HNS"/>
    <property type="match status" value="1"/>
</dbReference>